<gene>
    <name evidence="2" type="ORF">COV95_01490</name>
</gene>
<dbReference type="InterPro" id="IPR003226">
    <property type="entry name" value="MYG1_exonuclease"/>
</dbReference>
<evidence type="ECO:0000313" key="3">
    <source>
        <dbReference type="Proteomes" id="UP000229834"/>
    </source>
</evidence>
<dbReference type="PANTHER" id="PTHR11215">
    <property type="entry name" value="METAL DEPENDENT HYDROLASE - RELATED"/>
    <property type="match status" value="1"/>
</dbReference>
<organism evidence="2 3">
    <name type="scientific">Candidatus Zambryskibacteria bacterium CG11_big_fil_rev_8_21_14_0_20_40_24</name>
    <dbReference type="NCBI Taxonomy" id="1975116"/>
    <lineage>
        <taxon>Bacteria</taxon>
        <taxon>Candidatus Zambryskiibacteriota</taxon>
    </lineage>
</organism>
<protein>
    <submittedName>
        <fullName evidence="2">Metal-dependent hydrolase</fullName>
    </submittedName>
</protein>
<evidence type="ECO:0000313" key="2">
    <source>
        <dbReference type="EMBL" id="PIQ66928.1"/>
    </source>
</evidence>
<dbReference type="Pfam" id="PF03690">
    <property type="entry name" value="MYG1_exonuc"/>
    <property type="match status" value="1"/>
</dbReference>
<accession>A0A2H0K6Q0</accession>
<comment type="caution">
    <text evidence="2">The sequence shown here is derived from an EMBL/GenBank/DDBJ whole genome shotgun (WGS) entry which is preliminary data.</text>
</comment>
<reference evidence="2 3" key="1">
    <citation type="submission" date="2017-09" db="EMBL/GenBank/DDBJ databases">
        <title>Depth-based differentiation of microbial function through sediment-hosted aquifers and enrichment of novel symbionts in the deep terrestrial subsurface.</title>
        <authorList>
            <person name="Probst A.J."/>
            <person name="Ladd B."/>
            <person name="Jarett J.K."/>
            <person name="Geller-Mcgrath D.E."/>
            <person name="Sieber C.M."/>
            <person name="Emerson J.B."/>
            <person name="Anantharaman K."/>
            <person name="Thomas B.C."/>
            <person name="Malmstrom R."/>
            <person name="Stieglmeier M."/>
            <person name="Klingl A."/>
            <person name="Woyke T."/>
            <person name="Ryan C.M."/>
            <person name="Banfield J.F."/>
        </authorList>
    </citation>
    <scope>NUCLEOTIDE SEQUENCE [LARGE SCALE GENOMIC DNA]</scope>
    <source>
        <strain evidence="2">CG11_big_fil_rev_8_21_14_0_20_40_24</strain>
    </source>
</reference>
<comment type="similarity">
    <text evidence="1">Belongs to the MYG1 family.</text>
</comment>
<dbReference type="GO" id="GO:0016787">
    <property type="term" value="F:hydrolase activity"/>
    <property type="evidence" value="ECO:0007669"/>
    <property type="project" value="UniProtKB-KW"/>
</dbReference>
<dbReference type="PANTHER" id="PTHR11215:SF1">
    <property type="entry name" value="MYG1 EXONUCLEASE"/>
    <property type="match status" value="1"/>
</dbReference>
<dbReference type="EMBL" id="PCVC01000045">
    <property type="protein sequence ID" value="PIQ66928.1"/>
    <property type="molecule type" value="Genomic_DNA"/>
</dbReference>
<dbReference type="Proteomes" id="UP000229834">
    <property type="component" value="Unassembled WGS sequence"/>
</dbReference>
<dbReference type="GO" id="GO:0005737">
    <property type="term" value="C:cytoplasm"/>
    <property type="evidence" value="ECO:0007669"/>
    <property type="project" value="TreeGrafter"/>
</dbReference>
<dbReference type="AlphaFoldDB" id="A0A2H0K6Q0"/>
<proteinExistence type="inferred from homology"/>
<evidence type="ECO:0000256" key="1">
    <source>
        <dbReference type="ARBA" id="ARBA00010105"/>
    </source>
</evidence>
<feature type="non-terminal residue" evidence="2">
    <location>
        <position position="266"/>
    </location>
</feature>
<name>A0A2H0K6Q0_9BACT</name>
<keyword evidence="2" id="KW-0378">Hydrolase</keyword>
<sequence length="266" mass="29742">MKKIIAVHNGDFHADDVCAVATLVLAFPDIEFEIKRTREMGVIDGADFVVDVGQVYDPARERFDHHQAEGAGKRENGIPFASFGLVWKKYGEKISGSEKIAEKIDQKMIAYIDAVDNGVSTFSTLFAQVFPYTIHNFFGSFLTFGQSSEEKNEIFIKLVNIAKDLIKREIKNEISAESLKNEIESVYKEAERKEIIILSRSGPWQEILTKFSEPKFVVYPESDNGSWRAKSVPKTIGTFESRKQFPESWAGLSGAELAKASGVSDA</sequence>